<proteinExistence type="predicted"/>
<evidence type="ECO:0000256" key="1">
    <source>
        <dbReference type="SAM" id="MobiDB-lite"/>
    </source>
</evidence>
<protein>
    <submittedName>
        <fullName evidence="2">Uncharacterized protein</fullName>
    </submittedName>
</protein>
<evidence type="ECO:0000313" key="3">
    <source>
        <dbReference type="Proteomes" id="UP000053237"/>
    </source>
</evidence>
<dbReference type="Proteomes" id="UP000053237">
    <property type="component" value="Unassembled WGS sequence"/>
</dbReference>
<evidence type="ECO:0000313" key="2">
    <source>
        <dbReference type="EMBL" id="CCI11077.1"/>
    </source>
</evidence>
<reference evidence="2 3" key="1">
    <citation type="submission" date="2012-05" db="EMBL/GenBank/DDBJ databases">
        <title>Recombination and specialization in a pathogen metapopulation.</title>
        <authorList>
            <person name="Gardiner A."/>
            <person name="Kemen E."/>
            <person name="Schultz-Larsen T."/>
            <person name="MacLean D."/>
            <person name="Van Oosterhout C."/>
            <person name="Jones J.D.G."/>
        </authorList>
    </citation>
    <scope>NUCLEOTIDE SEQUENCE [LARGE SCALE GENOMIC DNA]</scope>
    <source>
        <strain evidence="2 3">Ac Nc2</strain>
    </source>
</reference>
<organism evidence="2 3">
    <name type="scientific">Albugo candida</name>
    <dbReference type="NCBI Taxonomy" id="65357"/>
    <lineage>
        <taxon>Eukaryota</taxon>
        <taxon>Sar</taxon>
        <taxon>Stramenopiles</taxon>
        <taxon>Oomycota</taxon>
        <taxon>Peronosporomycetes</taxon>
        <taxon>Albuginales</taxon>
        <taxon>Albuginaceae</taxon>
        <taxon>Albugo</taxon>
    </lineage>
</organism>
<name>A0A024FW09_9STRA</name>
<dbReference type="OrthoDB" id="123609at2759"/>
<dbReference type="STRING" id="65357.A0A024FW09"/>
<gene>
    <name evidence="2" type="ORF">BN9_123280</name>
</gene>
<dbReference type="InParanoid" id="A0A024FW09"/>
<sequence length="139" mass="16177">MAQAPQPELSHAPPMQHPVPAPIAQLVRVPDTRQRKLGIHPFDEKELDVGLCTGLLSWGKRFVTQVQFAKRACEFLRSEDLKVDELGHHFKGVAERYYNQHVVGWWEKEESLEHATQRLLHTFKHQDYSCSEYEYVHCS</sequence>
<feature type="region of interest" description="Disordered" evidence="1">
    <location>
        <begin position="1"/>
        <end position="20"/>
    </location>
</feature>
<dbReference type="EMBL" id="CAIX01000537">
    <property type="protein sequence ID" value="CCI11077.1"/>
    <property type="molecule type" value="Genomic_DNA"/>
</dbReference>
<accession>A0A024FW09</accession>
<comment type="caution">
    <text evidence="2">The sequence shown here is derived from an EMBL/GenBank/DDBJ whole genome shotgun (WGS) entry which is preliminary data.</text>
</comment>
<keyword evidence="3" id="KW-1185">Reference proteome</keyword>
<dbReference type="AlphaFoldDB" id="A0A024FW09"/>